<proteinExistence type="predicted"/>
<dbReference type="EMBL" id="RQET01000014">
    <property type="protein sequence ID" value="TGK06206.1"/>
    <property type="molecule type" value="Genomic_DNA"/>
</dbReference>
<evidence type="ECO:0000313" key="2">
    <source>
        <dbReference type="Proteomes" id="UP000298458"/>
    </source>
</evidence>
<name>A0A4R9G3X8_9LEPT</name>
<evidence type="ECO:0000313" key="1">
    <source>
        <dbReference type="EMBL" id="TGK06206.1"/>
    </source>
</evidence>
<dbReference type="RefSeq" id="WP_135769333.1">
    <property type="nucleotide sequence ID" value="NZ_RQET01000014.1"/>
</dbReference>
<dbReference type="InterPro" id="IPR008620">
    <property type="entry name" value="FixH"/>
</dbReference>
<dbReference type="Proteomes" id="UP000298458">
    <property type="component" value="Unassembled WGS sequence"/>
</dbReference>
<keyword evidence="2" id="KW-1185">Reference proteome</keyword>
<comment type="caution">
    <text evidence="1">The sequence shown here is derived from an EMBL/GenBank/DDBJ whole genome shotgun (WGS) entry which is preliminary data.</text>
</comment>
<organism evidence="1 2">
    <name type="scientific">Leptospira fletcheri</name>
    <dbReference type="NCBI Taxonomy" id="2484981"/>
    <lineage>
        <taxon>Bacteria</taxon>
        <taxon>Pseudomonadati</taxon>
        <taxon>Spirochaetota</taxon>
        <taxon>Spirochaetia</taxon>
        <taxon>Leptospirales</taxon>
        <taxon>Leptospiraceae</taxon>
        <taxon>Leptospira</taxon>
    </lineage>
</organism>
<reference evidence="1" key="1">
    <citation type="journal article" date="2019" name="PLoS Negl. Trop. Dis.">
        <title>Revisiting the worldwide diversity of Leptospira species in the environment.</title>
        <authorList>
            <person name="Vincent A.T."/>
            <person name="Schiettekatte O."/>
            <person name="Bourhy P."/>
            <person name="Veyrier F.J."/>
            <person name="Picardeau M."/>
        </authorList>
    </citation>
    <scope>NUCLEOTIDE SEQUENCE [LARGE SCALE GENOMIC DNA]</scope>
    <source>
        <strain evidence="1">SSW15</strain>
    </source>
</reference>
<accession>A0A4R9G3X8</accession>
<sequence length="161" mass="18164">MHPSLKRAFILVAICFIGLISATIWTVRVATSSHTPPVEKDYYEKGLRYEAAIAEQKRMIALGYDFQADWFSGTVPLKTGKQTLKLLFYRNGSSVTGAKVKIRIEKSATDAYNRQASFRSISPGVYEADLEVPFSGDWTATIFTETKDGQFERSRRLRAIQ</sequence>
<gene>
    <name evidence="1" type="ORF">EHO60_16575</name>
</gene>
<protein>
    <submittedName>
        <fullName evidence="1">Nitrogen fixation protein FixH</fullName>
    </submittedName>
</protein>
<dbReference type="AlphaFoldDB" id="A0A4R9G3X8"/>
<dbReference type="OrthoDB" id="327879at2"/>
<dbReference type="Pfam" id="PF05751">
    <property type="entry name" value="FixH"/>
    <property type="match status" value="1"/>
</dbReference>